<dbReference type="EMBL" id="QAOQ01000001">
    <property type="protein sequence ID" value="PTR00874.1"/>
    <property type="molecule type" value="Genomic_DNA"/>
</dbReference>
<proteinExistence type="predicted"/>
<protein>
    <submittedName>
        <fullName evidence="1">Outer membrane protein with beta-barrel domain</fullName>
    </submittedName>
</protein>
<evidence type="ECO:0000313" key="1">
    <source>
        <dbReference type="EMBL" id="PTR00874.1"/>
    </source>
</evidence>
<organism evidence="1 2">
    <name type="scientific">Mucilaginibacter yixingensis</name>
    <dbReference type="NCBI Taxonomy" id="1295612"/>
    <lineage>
        <taxon>Bacteria</taxon>
        <taxon>Pseudomonadati</taxon>
        <taxon>Bacteroidota</taxon>
        <taxon>Sphingobacteriia</taxon>
        <taxon>Sphingobacteriales</taxon>
        <taxon>Sphingobacteriaceae</taxon>
        <taxon>Mucilaginibacter</taxon>
    </lineage>
</organism>
<dbReference type="OrthoDB" id="648040at2"/>
<name>A0A2T5JEQ8_9SPHI</name>
<comment type="caution">
    <text evidence="1">The sequence shown here is derived from an EMBL/GenBank/DDBJ whole genome shotgun (WGS) entry which is preliminary data.</text>
</comment>
<dbReference type="AlphaFoldDB" id="A0A2T5JEQ8"/>
<keyword evidence="2" id="KW-1185">Reference proteome</keyword>
<evidence type="ECO:0000313" key="2">
    <source>
        <dbReference type="Proteomes" id="UP000244168"/>
    </source>
</evidence>
<reference evidence="1 2" key="1">
    <citation type="submission" date="2018-04" db="EMBL/GenBank/DDBJ databases">
        <title>Genomic Encyclopedia of Archaeal and Bacterial Type Strains, Phase II (KMG-II): from individual species to whole genera.</title>
        <authorList>
            <person name="Goeker M."/>
        </authorList>
    </citation>
    <scope>NUCLEOTIDE SEQUENCE [LARGE SCALE GENOMIC DNA]</scope>
    <source>
        <strain evidence="1 2">DSM 26809</strain>
    </source>
</reference>
<sequence>MFIASLFGLNKITLKKLVLLLSLLCCSVIVKAQYNYADWSVGFHVNSVKGYTDVSQNANTYSASAQLYYNFTPYIPLALDLQVGKLSGGNDITDLYHRYFTNNFTTLSVHGDLQLGEIVDYQNSFILGALRGFYLGAGFGLVRNNITSIRRFDKENPTYRFPGEDQSINTMLSVRMGYEVKIFNELDEPFMAVDLGYIHNITFGEGLDGYTDPPTKFKNNAPDQFRQITVGVKFFFGNPSSYVKPITAQ</sequence>
<gene>
    <name evidence="1" type="ORF">C8P68_101103</name>
</gene>
<accession>A0A2T5JEQ8</accession>
<dbReference type="Proteomes" id="UP000244168">
    <property type="component" value="Unassembled WGS sequence"/>
</dbReference>